<evidence type="ECO:0000259" key="2">
    <source>
        <dbReference type="PROSITE" id="PS50966"/>
    </source>
</evidence>
<keyword evidence="1" id="KW-0863">Zinc-finger</keyword>
<feature type="non-terminal residue" evidence="3">
    <location>
        <position position="193"/>
    </location>
</feature>
<dbReference type="InterPro" id="IPR007527">
    <property type="entry name" value="Znf_SWIM"/>
</dbReference>
<dbReference type="Pfam" id="PF04434">
    <property type="entry name" value="SWIM"/>
    <property type="match status" value="1"/>
</dbReference>
<feature type="domain" description="SWIM-type" evidence="2">
    <location>
        <begin position="11"/>
        <end position="47"/>
    </location>
</feature>
<proteinExistence type="predicted"/>
<accession>A0ABU6W097</accession>
<reference evidence="3 4" key="1">
    <citation type="journal article" date="2023" name="Plants (Basel)">
        <title>Bridging the Gap: Combining Genomics and Transcriptomics Approaches to Understand Stylosanthes scabra, an Orphan Legume from the Brazilian Caatinga.</title>
        <authorList>
            <person name="Ferreira-Neto J.R.C."/>
            <person name="da Silva M.D."/>
            <person name="Binneck E."/>
            <person name="de Melo N.F."/>
            <person name="da Silva R.H."/>
            <person name="de Melo A.L.T.M."/>
            <person name="Pandolfi V."/>
            <person name="Bustamante F.O."/>
            <person name="Brasileiro-Vidal A.C."/>
            <person name="Benko-Iseppon A.M."/>
        </authorList>
    </citation>
    <scope>NUCLEOTIDE SEQUENCE [LARGE SCALE GENOMIC DNA]</scope>
    <source>
        <tissue evidence="3">Leaves</tissue>
    </source>
</reference>
<comment type="caution">
    <text evidence="3">The sequence shown here is derived from an EMBL/GenBank/DDBJ whole genome shotgun (WGS) entry which is preliminary data.</text>
</comment>
<dbReference type="PANTHER" id="PTHR47718">
    <property type="entry name" value="OS01G0519700 PROTEIN"/>
    <property type="match status" value="1"/>
</dbReference>
<dbReference type="Proteomes" id="UP001341840">
    <property type="component" value="Unassembled WGS sequence"/>
</dbReference>
<protein>
    <recommendedName>
        <fullName evidence="2">SWIM-type domain-containing protein</fullName>
    </recommendedName>
</protein>
<gene>
    <name evidence="3" type="ORF">PIB30_105043</name>
</gene>
<keyword evidence="1" id="KW-0862">Zinc</keyword>
<evidence type="ECO:0000313" key="3">
    <source>
        <dbReference type="EMBL" id="MED6178166.1"/>
    </source>
</evidence>
<dbReference type="EMBL" id="JASCZI010154794">
    <property type="protein sequence ID" value="MED6178166.1"/>
    <property type="molecule type" value="Genomic_DNA"/>
</dbReference>
<name>A0ABU6W097_9FABA</name>
<sequence>MVFDRLVYSVYEVTYYSQGSDVQCNCFTFQSDGILCCHILSILMKFHLPKVSLQYILTKWSKNVSRKHTQIKYTHNVRRSDDIMNLFRGLCSHFYNVTQDFVSSVDKAAILHNTIDTRTKLKEHREYHRPISTSSERYNLVIHDECPIDIDELLRGPRRIVTRGRPVTTRLGATQDKLINRVTRKRKNVSYTE</sequence>
<evidence type="ECO:0000256" key="1">
    <source>
        <dbReference type="PROSITE-ProRule" id="PRU00325"/>
    </source>
</evidence>
<keyword evidence="1" id="KW-0479">Metal-binding</keyword>
<evidence type="ECO:0000313" key="4">
    <source>
        <dbReference type="Proteomes" id="UP001341840"/>
    </source>
</evidence>
<organism evidence="3 4">
    <name type="scientific">Stylosanthes scabra</name>
    <dbReference type="NCBI Taxonomy" id="79078"/>
    <lineage>
        <taxon>Eukaryota</taxon>
        <taxon>Viridiplantae</taxon>
        <taxon>Streptophyta</taxon>
        <taxon>Embryophyta</taxon>
        <taxon>Tracheophyta</taxon>
        <taxon>Spermatophyta</taxon>
        <taxon>Magnoliopsida</taxon>
        <taxon>eudicotyledons</taxon>
        <taxon>Gunneridae</taxon>
        <taxon>Pentapetalae</taxon>
        <taxon>rosids</taxon>
        <taxon>fabids</taxon>
        <taxon>Fabales</taxon>
        <taxon>Fabaceae</taxon>
        <taxon>Papilionoideae</taxon>
        <taxon>50 kb inversion clade</taxon>
        <taxon>dalbergioids sensu lato</taxon>
        <taxon>Dalbergieae</taxon>
        <taxon>Pterocarpus clade</taxon>
        <taxon>Stylosanthes</taxon>
    </lineage>
</organism>
<dbReference type="PROSITE" id="PS50966">
    <property type="entry name" value="ZF_SWIM"/>
    <property type="match status" value="1"/>
</dbReference>
<keyword evidence="4" id="KW-1185">Reference proteome</keyword>